<dbReference type="CDD" id="cd00090">
    <property type="entry name" value="HTH_ARSR"/>
    <property type="match status" value="1"/>
</dbReference>
<gene>
    <name evidence="2" type="ORF">Cst04h_21280</name>
</gene>
<proteinExistence type="predicted"/>
<accession>A0ABC9ZPY0</accession>
<dbReference type="InterPro" id="IPR036388">
    <property type="entry name" value="WH-like_DNA-bd_sf"/>
</dbReference>
<dbReference type="InterPro" id="IPR027395">
    <property type="entry name" value="WH_DNA-bd_dom"/>
</dbReference>
<sequence length="97" mass="10896">MRESLSALNPIIQPLNRFKICAALRAFGAVEGQQRKEMRFGALRDETGLTDAMLSKQLKVLEEAGFVTRFREYGSTRAKDTVWVMLTAEGKTCLILT</sequence>
<dbReference type="InterPro" id="IPR036390">
    <property type="entry name" value="WH_DNA-bd_sf"/>
</dbReference>
<dbReference type="InterPro" id="IPR011991">
    <property type="entry name" value="ArsR-like_HTH"/>
</dbReference>
<protein>
    <recommendedName>
        <fullName evidence="1">Winged helix DNA-binding domain-containing protein</fullName>
    </recommendedName>
</protein>
<dbReference type="Gene3D" id="1.10.10.10">
    <property type="entry name" value="Winged helix-like DNA-binding domain superfamily/Winged helix DNA-binding domain"/>
    <property type="match status" value="1"/>
</dbReference>
<dbReference type="EMBL" id="BJLD01000002">
    <property type="protein sequence ID" value="GEA43958.1"/>
    <property type="molecule type" value="Genomic_DNA"/>
</dbReference>
<dbReference type="GeneID" id="72410594"/>
<feature type="domain" description="Winged helix DNA-binding" evidence="1">
    <location>
        <begin position="35"/>
        <end position="92"/>
    </location>
</feature>
<dbReference type="SUPFAM" id="SSF46785">
    <property type="entry name" value="Winged helix' DNA-binding domain"/>
    <property type="match status" value="1"/>
</dbReference>
<evidence type="ECO:0000259" key="1">
    <source>
        <dbReference type="Pfam" id="PF13601"/>
    </source>
</evidence>
<comment type="caution">
    <text evidence="2">The sequence shown here is derived from an EMBL/GenBank/DDBJ whole genome shotgun (WGS) entry which is preliminary data.</text>
</comment>
<reference evidence="2 3" key="1">
    <citation type="submission" date="2019-06" db="EMBL/GenBank/DDBJ databases">
        <title>Draft genome sequence of Corynebacterium striatum NBRC 15291.</title>
        <authorList>
            <person name="Miura T."/>
            <person name="Furukawa M."/>
            <person name="Shimamura M."/>
            <person name="Ohyama Y."/>
            <person name="Yamazoe A."/>
            <person name="Kawasaki H."/>
        </authorList>
    </citation>
    <scope>NUCLEOTIDE SEQUENCE [LARGE SCALE GENOMIC DNA]</scope>
    <source>
        <strain evidence="2 3">NBRC 15291</strain>
    </source>
</reference>
<dbReference type="Pfam" id="PF13601">
    <property type="entry name" value="HTH_34"/>
    <property type="match status" value="1"/>
</dbReference>
<organism evidence="2 3">
    <name type="scientific">Corynebacterium striatum</name>
    <dbReference type="NCBI Taxonomy" id="43770"/>
    <lineage>
        <taxon>Bacteria</taxon>
        <taxon>Bacillati</taxon>
        <taxon>Actinomycetota</taxon>
        <taxon>Actinomycetes</taxon>
        <taxon>Mycobacteriales</taxon>
        <taxon>Corynebacteriaceae</taxon>
        <taxon>Corynebacterium</taxon>
    </lineage>
</organism>
<dbReference type="AlphaFoldDB" id="A0ABC9ZPY0"/>
<dbReference type="Proteomes" id="UP000315234">
    <property type="component" value="Unassembled WGS sequence"/>
</dbReference>
<dbReference type="RefSeq" id="WP_005532140.1">
    <property type="nucleotide sequence ID" value="NZ_BJLD01000002.1"/>
</dbReference>
<name>A0ABC9ZPY0_CORST</name>
<evidence type="ECO:0000313" key="3">
    <source>
        <dbReference type="Proteomes" id="UP000315234"/>
    </source>
</evidence>
<evidence type="ECO:0000313" key="2">
    <source>
        <dbReference type="EMBL" id="GEA43958.1"/>
    </source>
</evidence>